<keyword evidence="2" id="KW-1185">Reference proteome</keyword>
<dbReference type="Proteomes" id="UP001597187">
    <property type="component" value="Unassembled WGS sequence"/>
</dbReference>
<gene>
    <name evidence="1" type="ORF">ACFSBT_11305</name>
</gene>
<protein>
    <submittedName>
        <fullName evidence="1">Uncharacterized protein</fullName>
    </submittedName>
</protein>
<reference evidence="1 2" key="1">
    <citation type="journal article" date="2019" name="Int. J. Syst. Evol. Microbiol.">
        <title>The Global Catalogue of Microorganisms (GCM) 10K type strain sequencing project: providing services to taxonomists for standard genome sequencing and annotation.</title>
        <authorList>
            <consortium name="The Broad Institute Genomics Platform"/>
            <consortium name="The Broad Institute Genome Sequencing Center for Infectious Disease"/>
            <person name="Wu L."/>
            <person name="Ma J."/>
        </authorList>
    </citation>
    <scope>NUCLEOTIDE SEQUENCE [LARGE SCALE GENOMIC DNA]</scope>
    <source>
        <strain evidence="1 2">CGMCC 1.12563</strain>
    </source>
</reference>
<dbReference type="EMBL" id="JBHUDC010000005">
    <property type="protein sequence ID" value="MFD1513864.1"/>
    <property type="molecule type" value="Genomic_DNA"/>
</dbReference>
<evidence type="ECO:0000313" key="2">
    <source>
        <dbReference type="Proteomes" id="UP001597187"/>
    </source>
</evidence>
<name>A0ABD6AW64_9EURY</name>
<sequence>MPTDETDLTREAETETNLYVRATPDGEVGLLVDADCPTAWLLSTTVVPLER</sequence>
<proteinExistence type="predicted"/>
<organism evidence="1 2">
    <name type="scientific">Halomarina rubra</name>
    <dbReference type="NCBI Taxonomy" id="2071873"/>
    <lineage>
        <taxon>Archaea</taxon>
        <taxon>Methanobacteriati</taxon>
        <taxon>Methanobacteriota</taxon>
        <taxon>Stenosarchaea group</taxon>
        <taxon>Halobacteria</taxon>
        <taxon>Halobacteriales</taxon>
        <taxon>Natronomonadaceae</taxon>
        <taxon>Halomarina</taxon>
    </lineage>
</organism>
<dbReference type="RefSeq" id="WP_250873826.1">
    <property type="nucleotide sequence ID" value="NZ_JALXFV010000005.1"/>
</dbReference>
<accession>A0ABD6AW64</accession>
<evidence type="ECO:0000313" key="1">
    <source>
        <dbReference type="EMBL" id="MFD1513864.1"/>
    </source>
</evidence>
<dbReference type="AlphaFoldDB" id="A0ABD6AW64"/>
<comment type="caution">
    <text evidence="1">The sequence shown here is derived from an EMBL/GenBank/DDBJ whole genome shotgun (WGS) entry which is preliminary data.</text>
</comment>